<dbReference type="AlphaFoldDB" id="A0A2H0D196"/>
<evidence type="ECO:0000313" key="2">
    <source>
        <dbReference type="EMBL" id="PIP75925.1"/>
    </source>
</evidence>
<dbReference type="GO" id="GO:0006313">
    <property type="term" value="P:DNA transposition"/>
    <property type="evidence" value="ECO:0007669"/>
    <property type="project" value="InterPro"/>
</dbReference>
<protein>
    <recommendedName>
        <fullName evidence="1">Transposase IS4-like domain-containing protein</fullName>
    </recommendedName>
</protein>
<gene>
    <name evidence="2" type="ORF">COW86_01010</name>
</gene>
<name>A0A2H0D196_9BACT</name>
<accession>A0A2H0D196</accession>
<reference evidence="2 3" key="1">
    <citation type="submission" date="2017-09" db="EMBL/GenBank/DDBJ databases">
        <title>Depth-based differentiation of microbial function through sediment-hosted aquifers and enrichment of novel symbionts in the deep terrestrial subsurface.</title>
        <authorList>
            <person name="Probst A.J."/>
            <person name="Ladd B."/>
            <person name="Jarett J.K."/>
            <person name="Geller-Mcgrath D.E."/>
            <person name="Sieber C.M."/>
            <person name="Emerson J.B."/>
            <person name="Anantharaman K."/>
            <person name="Thomas B.C."/>
            <person name="Malmstrom R."/>
            <person name="Stieglmeier M."/>
            <person name="Klingl A."/>
            <person name="Woyke T."/>
            <person name="Ryan C.M."/>
            <person name="Banfield J.F."/>
        </authorList>
    </citation>
    <scope>NUCLEOTIDE SEQUENCE [LARGE SCALE GENOMIC DNA]</scope>
    <source>
        <strain evidence="2">CG22_combo_CG10-13_8_21_14_all_39_9</strain>
    </source>
</reference>
<comment type="caution">
    <text evidence="2">The sequence shown here is derived from an EMBL/GenBank/DDBJ whole genome shotgun (WGS) entry which is preliminary data.</text>
</comment>
<dbReference type="Proteomes" id="UP000230159">
    <property type="component" value="Unassembled WGS sequence"/>
</dbReference>
<evidence type="ECO:0000313" key="3">
    <source>
        <dbReference type="Proteomes" id="UP000230159"/>
    </source>
</evidence>
<evidence type="ECO:0000259" key="1">
    <source>
        <dbReference type="Pfam" id="PF01609"/>
    </source>
</evidence>
<dbReference type="Pfam" id="PF01609">
    <property type="entry name" value="DDE_Tnp_1"/>
    <property type="match status" value="1"/>
</dbReference>
<dbReference type="GO" id="GO:0003677">
    <property type="term" value="F:DNA binding"/>
    <property type="evidence" value="ECO:0007669"/>
    <property type="project" value="InterPro"/>
</dbReference>
<dbReference type="InterPro" id="IPR002559">
    <property type="entry name" value="Transposase_11"/>
</dbReference>
<dbReference type="EMBL" id="PCTN01000045">
    <property type="protein sequence ID" value="PIP75925.1"/>
    <property type="molecule type" value="Genomic_DNA"/>
</dbReference>
<proteinExistence type="predicted"/>
<feature type="domain" description="Transposase IS4-like" evidence="1">
    <location>
        <begin position="2"/>
        <end position="131"/>
    </location>
</feature>
<dbReference type="PANTHER" id="PTHR30007:SF1">
    <property type="entry name" value="BLR1914 PROTEIN"/>
    <property type="match status" value="1"/>
</dbReference>
<sequence length="140" mass="16690">MIVDGNGIPLASTTTKANLVDLDSALSTVDKIQIGNRRRRPKRVRADKGYDGIGFRKQLRQRGIKTAIDHRRIKNRREPEKLWNDSQEIRYSRKRWQVEQRIACLDQNRRLDFLFERTRDRYEAFLTLACIRCYLKLLTR</sequence>
<organism evidence="2 3">
    <name type="scientific">Candidatus Kuenenbacteria bacterium CG22_combo_CG10-13_8_21_14_all_39_9</name>
    <dbReference type="NCBI Taxonomy" id="1974621"/>
    <lineage>
        <taxon>Bacteria</taxon>
        <taxon>Candidatus Kueneniibacteriota</taxon>
    </lineage>
</organism>
<dbReference type="PANTHER" id="PTHR30007">
    <property type="entry name" value="PHP DOMAIN PROTEIN"/>
    <property type="match status" value="1"/>
</dbReference>
<dbReference type="GO" id="GO:0004803">
    <property type="term" value="F:transposase activity"/>
    <property type="evidence" value="ECO:0007669"/>
    <property type="project" value="InterPro"/>
</dbReference>